<evidence type="ECO:0000256" key="1">
    <source>
        <dbReference type="SAM" id="Phobius"/>
    </source>
</evidence>
<comment type="caution">
    <text evidence="2">The sequence shown here is derived from an EMBL/GenBank/DDBJ whole genome shotgun (WGS) entry which is preliminary data.</text>
</comment>
<keyword evidence="3" id="KW-1185">Reference proteome</keyword>
<keyword evidence="1" id="KW-0472">Membrane</keyword>
<keyword evidence="1" id="KW-0812">Transmembrane</keyword>
<dbReference type="InterPro" id="IPR036259">
    <property type="entry name" value="MFS_trans_sf"/>
</dbReference>
<dbReference type="Proteomes" id="UP001501509">
    <property type="component" value="Unassembled WGS sequence"/>
</dbReference>
<organism evidence="2 3">
    <name type="scientific">Actinomadura fulvescens</name>
    <dbReference type="NCBI Taxonomy" id="46160"/>
    <lineage>
        <taxon>Bacteria</taxon>
        <taxon>Bacillati</taxon>
        <taxon>Actinomycetota</taxon>
        <taxon>Actinomycetes</taxon>
        <taxon>Streptosporangiales</taxon>
        <taxon>Thermomonosporaceae</taxon>
        <taxon>Actinomadura</taxon>
    </lineage>
</organism>
<protein>
    <recommendedName>
        <fullName evidence="4">MFS transporter</fullName>
    </recommendedName>
</protein>
<evidence type="ECO:0000313" key="3">
    <source>
        <dbReference type="Proteomes" id="UP001501509"/>
    </source>
</evidence>
<evidence type="ECO:0008006" key="4">
    <source>
        <dbReference type="Google" id="ProtNLM"/>
    </source>
</evidence>
<gene>
    <name evidence="2" type="ORF">GCM10010411_73620</name>
</gene>
<feature type="transmembrane region" description="Helical" evidence="1">
    <location>
        <begin position="12"/>
        <end position="31"/>
    </location>
</feature>
<dbReference type="EMBL" id="BAAATD010000012">
    <property type="protein sequence ID" value="GAA2626030.1"/>
    <property type="molecule type" value="Genomic_DNA"/>
</dbReference>
<proteinExistence type="predicted"/>
<accession>A0ABN3QGK0</accession>
<keyword evidence="1" id="KW-1133">Transmembrane helix</keyword>
<name>A0ABN3QGK0_9ACTN</name>
<sequence length="97" mass="10198">MVTEHAATRRREALRAAVLSGVMFLVVFDSLSVATALPSIGRGLDLGPARLQWVVNTYSLAIAGPLLLPRRVCSASSAACGGRCRSAASRTWSHCTG</sequence>
<reference evidence="2 3" key="1">
    <citation type="journal article" date="2019" name="Int. J. Syst. Evol. Microbiol.">
        <title>The Global Catalogue of Microorganisms (GCM) 10K type strain sequencing project: providing services to taxonomists for standard genome sequencing and annotation.</title>
        <authorList>
            <consortium name="The Broad Institute Genomics Platform"/>
            <consortium name="The Broad Institute Genome Sequencing Center for Infectious Disease"/>
            <person name="Wu L."/>
            <person name="Ma J."/>
        </authorList>
    </citation>
    <scope>NUCLEOTIDE SEQUENCE [LARGE SCALE GENOMIC DNA]</scope>
    <source>
        <strain evidence="2 3">JCM 6833</strain>
    </source>
</reference>
<dbReference type="SUPFAM" id="SSF103473">
    <property type="entry name" value="MFS general substrate transporter"/>
    <property type="match status" value="1"/>
</dbReference>
<evidence type="ECO:0000313" key="2">
    <source>
        <dbReference type="EMBL" id="GAA2626030.1"/>
    </source>
</evidence>